<evidence type="ECO:0000313" key="6">
    <source>
        <dbReference type="Proteomes" id="UP000250266"/>
    </source>
</evidence>
<gene>
    <name evidence="5" type="ORF">K432DRAFT_467216</name>
</gene>
<sequence length="125" mass="14064">MTTPEAPIEDRDYHDYDAGRRSCPGTHFAKRNQWRIAATVLWAFDILGPLDPVTGEIESVDINHDGLRLLMTPLLFKVRLVPRSLTHEAAIRSELDAVLEYLSPSPSPSPSPLEWHGHRVLSKSI</sequence>
<evidence type="ECO:0000313" key="5">
    <source>
        <dbReference type="EMBL" id="OCK75115.1"/>
    </source>
</evidence>
<dbReference type="InterPro" id="IPR050364">
    <property type="entry name" value="Cytochrome_P450_fung"/>
</dbReference>
<dbReference type="Gene3D" id="1.10.630.10">
    <property type="entry name" value="Cytochrome P450"/>
    <property type="match status" value="1"/>
</dbReference>
<evidence type="ECO:0000256" key="1">
    <source>
        <dbReference type="ARBA" id="ARBA00010617"/>
    </source>
</evidence>
<dbReference type="AlphaFoldDB" id="A0A8E2E0G1"/>
<dbReference type="EMBL" id="KV745361">
    <property type="protein sequence ID" value="OCK75115.1"/>
    <property type="molecule type" value="Genomic_DNA"/>
</dbReference>
<protein>
    <recommendedName>
        <fullName evidence="7">Cytochrome P450</fullName>
    </recommendedName>
</protein>
<dbReference type="InterPro" id="IPR036396">
    <property type="entry name" value="Cyt_P450_sf"/>
</dbReference>
<evidence type="ECO:0008006" key="7">
    <source>
        <dbReference type="Google" id="ProtNLM"/>
    </source>
</evidence>
<comment type="similarity">
    <text evidence="1">Belongs to the cytochrome P450 family.</text>
</comment>
<evidence type="ECO:0000256" key="4">
    <source>
        <dbReference type="ARBA" id="ARBA00023004"/>
    </source>
</evidence>
<dbReference type="SUPFAM" id="SSF48264">
    <property type="entry name" value="Cytochrome P450"/>
    <property type="match status" value="1"/>
</dbReference>
<keyword evidence="3" id="KW-0560">Oxidoreductase</keyword>
<reference evidence="5 6" key="1">
    <citation type="journal article" date="2016" name="Nat. Commun.">
        <title>Ectomycorrhizal ecology is imprinted in the genome of the dominant symbiotic fungus Cenococcum geophilum.</title>
        <authorList>
            <consortium name="DOE Joint Genome Institute"/>
            <person name="Peter M."/>
            <person name="Kohler A."/>
            <person name="Ohm R.A."/>
            <person name="Kuo A."/>
            <person name="Krutzmann J."/>
            <person name="Morin E."/>
            <person name="Arend M."/>
            <person name="Barry K.W."/>
            <person name="Binder M."/>
            <person name="Choi C."/>
            <person name="Clum A."/>
            <person name="Copeland A."/>
            <person name="Grisel N."/>
            <person name="Haridas S."/>
            <person name="Kipfer T."/>
            <person name="LaButti K."/>
            <person name="Lindquist E."/>
            <person name="Lipzen A."/>
            <person name="Maire R."/>
            <person name="Meier B."/>
            <person name="Mihaltcheva S."/>
            <person name="Molinier V."/>
            <person name="Murat C."/>
            <person name="Poggeler S."/>
            <person name="Quandt C.A."/>
            <person name="Sperisen C."/>
            <person name="Tritt A."/>
            <person name="Tisserant E."/>
            <person name="Crous P.W."/>
            <person name="Henrissat B."/>
            <person name="Nehls U."/>
            <person name="Egli S."/>
            <person name="Spatafora J.W."/>
            <person name="Grigoriev I.V."/>
            <person name="Martin F.M."/>
        </authorList>
    </citation>
    <scope>NUCLEOTIDE SEQUENCE [LARGE SCALE GENOMIC DNA]</scope>
    <source>
        <strain evidence="5 6">CBS 459.81</strain>
    </source>
</reference>
<proteinExistence type="inferred from homology"/>
<dbReference type="GO" id="GO:0020037">
    <property type="term" value="F:heme binding"/>
    <property type="evidence" value="ECO:0007669"/>
    <property type="project" value="InterPro"/>
</dbReference>
<dbReference type="PANTHER" id="PTHR46300">
    <property type="entry name" value="P450, PUTATIVE (EUROFUNG)-RELATED-RELATED"/>
    <property type="match status" value="1"/>
</dbReference>
<dbReference type="PANTHER" id="PTHR46300:SF11">
    <property type="entry name" value="OXIDOREDUCTASE, PUTATIVE-RELATED"/>
    <property type="match status" value="1"/>
</dbReference>
<name>A0A8E2E0G1_9PEZI</name>
<dbReference type="OrthoDB" id="1103324at2759"/>
<dbReference type="GO" id="GO:0016705">
    <property type="term" value="F:oxidoreductase activity, acting on paired donors, with incorporation or reduction of molecular oxygen"/>
    <property type="evidence" value="ECO:0007669"/>
    <property type="project" value="InterPro"/>
</dbReference>
<accession>A0A8E2E0G1</accession>
<dbReference type="GO" id="GO:0005506">
    <property type="term" value="F:iron ion binding"/>
    <property type="evidence" value="ECO:0007669"/>
    <property type="project" value="InterPro"/>
</dbReference>
<evidence type="ECO:0000256" key="2">
    <source>
        <dbReference type="ARBA" id="ARBA00022723"/>
    </source>
</evidence>
<keyword evidence="2" id="KW-0479">Metal-binding</keyword>
<evidence type="ECO:0000256" key="3">
    <source>
        <dbReference type="ARBA" id="ARBA00023002"/>
    </source>
</evidence>
<organism evidence="5 6">
    <name type="scientific">Lepidopterella palustris CBS 459.81</name>
    <dbReference type="NCBI Taxonomy" id="1314670"/>
    <lineage>
        <taxon>Eukaryota</taxon>
        <taxon>Fungi</taxon>
        <taxon>Dikarya</taxon>
        <taxon>Ascomycota</taxon>
        <taxon>Pezizomycotina</taxon>
        <taxon>Dothideomycetes</taxon>
        <taxon>Pleosporomycetidae</taxon>
        <taxon>Mytilinidiales</taxon>
        <taxon>Argynnaceae</taxon>
        <taxon>Lepidopterella</taxon>
    </lineage>
</organism>
<dbReference type="GO" id="GO:0004497">
    <property type="term" value="F:monooxygenase activity"/>
    <property type="evidence" value="ECO:0007669"/>
    <property type="project" value="InterPro"/>
</dbReference>
<keyword evidence="6" id="KW-1185">Reference proteome</keyword>
<dbReference type="Proteomes" id="UP000250266">
    <property type="component" value="Unassembled WGS sequence"/>
</dbReference>
<keyword evidence="4" id="KW-0408">Iron</keyword>